<protein>
    <submittedName>
        <fullName evidence="2">ABC transporter permease</fullName>
    </submittedName>
</protein>
<feature type="transmembrane region" description="Helical" evidence="1">
    <location>
        <begin position="228"/>
        <end position="246"/>
    </location>
</feature>
<comment type="caution">
    <text evidence="2">The sequence shown here is derived from an EMBL/GenBank/DDBJ whole genome shotgun (WGS) entry which is preliminary data.</text>
</comment>
<feature type="transmembrane region" description="Helical" evidence="1">
    <location>
        <begin position="136"/>
        <end position="164"/>
    </location>
</feature>
<dbReference type="InterPro" id="IPR010390">
    <property type="entry name" value="ABC-2_transporter-like"/>
</dbReference>
<organism evidence="2 3">
    <name type="scientific">Paenibacillus gansuensis</name>
    <dbReference type="NCBI Taxonomy" id="306542"/>
    <lineage>
        <taxon>Bacteria</taxon>
        <taxon>Bacillati</taxon>
        <taxon>Bacillota</taxon>
        <taxon>Bacilli</taxon>
        <taxon>Bacillales</taxon>
        <taxon>Paenibacillaceae</taxon>
        <taxon>Paenibacillus</taxon>
    </lineage>
</organism>
<feature type="transmembrane region" description="Helical" evidence="1">
    <location>
        <begin position="20"/>
        <end position="40"/>
    </location>
</feature>
<accession>A0ABW5PAN7</accession>
<evidence type="ECO:0000313" key="3">
    <source>
        <dbReference type="Proteomes" id="UP001597541"/>
    </source>
</evidence>
<keyword evidence="1" id="KW-0472">Membrane</keyword>
<sequence length="262" mass="29970">MRAVAFVTFKEWAAYRSHMIATLFVGPVFFLVQMSVWNAAFSTKEKIGGMGLQEMIIYFAITMIMNYIVFDFADWNFQMLIRTGKFLTFLLRPVSHRYFALSQKVGHRSLGFLLEFIPVYAVLWLGFGIRLVPDDLVWTAVSVLLGFIMVFLINYCVGMTAFWLTNTGGVRGVFLILRDLCAGVFVPLSFFPHEIQNVLFYLPFQFMSYVPVRVFLGHYELAGHTYSVPYIVGLQALAVVLMWGISELMWHLGIRRFTGVGA</sequence>
<gene>
    <name evidence="2" type="ORF">ACFSUF_02035</name>
</gene>
<feature type="transmembrane region" description="Helical" evidence="1">
    <location>
        <begin position="52"/>
        <end position="70"/>
    </location>
</feature>
<keyword evidence="3" id="KW-1185">Reference proteome</keyword>
<evidence type="ECO:0000256" key="1">
    <source>
        <dbReference type="SAM" id="Phobius"/>
    </source>
</evidence>
<dbReference type="PANTHER" id="PTHR36832">
    <property type="entry name" value="SLR1174 PROTEIN-RELATED"/>
    <property type="match status" value="1"/>
</dbReference>
<feature type="transmembrane region" description="Helical" evidence="1">
    <location>
        <begin position="110"/>
        <end position="129"/>
    </location>
</feature>
<dbReference type="Proteomes" id="UP001597541">
    <property type="component" value="Unassembled WGS sequence"/>
</dbReference>
<dbReference type="EMBL" id="JBHUME010000002">
    <property type="protein sequence ID" value="MFD2611202.1"/>
    <property type="molecule type" value="Genomic_DNA"/>
</dbReference>
<proteinExistence type="predicted"/>
<dbReference type="PANTHER" id="PTHR36832:SF1">
    <property type="entry name" value="SLR1174 PROTEIN"/>
    <property type="match status" value="1"/>
</dbReference>
<dbReference type="Pfam" id="PF06182">
    <property type="entry name" value="ABC2_membrane_6"/>
    <property type="match status" value="1"/>
</dbReference>
<keyword evidence="1" id="KW-0812">Transmembrane</keyword>
<keyword evidence="1" id="KW-1133">Transmembrane helix</keyword>
<feature type="transmembrane region" description="Helical" evidence="1">
    <location>
        <begin position="198"/>
        <end position="216"/>
    </location>
</feature>
<reference evidence="3" key="1">
    <citation type="journal article" date="2019" name="Int. J. Syst. Evol. Microbiol.">
        <title>The Global Catalogue of Microorganisms (GCM) 10K type strain sequencing project: providing services to taxonomists for standard genome sequencing and annotation.</title>
        <authorList>
            <consortium name="The Broad Institute Genomics Platform"/>
            <consortium name="The Broad Institute Genome Sequencing Center for Infectious Disease"/>
            <person name="Wu L."/>
            <person name="Ma J."/>
        </authorList>
    </citation>
    <scope>NUCLEOTIDE SEQUENCE [LARGE SCALE GENOMIC DNA]</scope>
    <source>
        <strain evidence="3">KCTC 3950</strain>
    </source>
</reference>
<dbReference type="RefSeq" id="WP_377599606.1">
    <property type="nucleotide sequence ID" value="NZ_JBHUME010000002.1"/>
</dbReference>
<name>A0ABW5PAN7_9BACL</name>
<evidence type="ECO:0000313" key="2">
    <source>
        <dbReference type="EMBL" id="MFD2611202.1"/>
    </source>
</evidence>